<dbReference type="PROSITE" id="PS50294">
    <property type="entry name" value="WD_REPEATS_REGION"/>
    <property type="match status" value="1"/>
</dbReference>
<dbReference type="EC" id="2.7.11.1" evidence="1"/>
<dbReference type="PROSITE" id="PS00108">
    <property type="entry name" value="PROTEIN_KINASE_ST"/>
    <property type="match status" value="1"/>
</dbReference>
<dbReference type="InterPro" id="IPR011047">
    <property type="entry name" value="Quinoprotein_ADH-like_sf"/>
</dbReference>
<feature type="domain" description="Protein kinase" evidence="9">
    <location>
        <begin position="17"/>
        <end position="274"/>
    </location>
</feature>
<dbReference type="InterPro" id="IPR001680">
    <property type="entry name" value="WD40_rpt"/>
</dbReference>
<dbReference type="SMART" id="SM00220">
    <property type="entry name" value="S_TKc"/>
    <property type="match status" value="1"/>
</dbReference>
<evidence type="ECO:0000313" key="11">
    <source>
        <dbReference type="Proteomes" id="UP001344906"/>
    </source>
</evidence>
<dbReference type="InterPro" id="IPR017441">
    <property type="entry name" value="Protein_kinase_ATP_BS"/>
</dbReference>
<dbReference type="Gene3D" id="2.130.10.10">
    <property type="entry name" value="YVTN repeat-like/Quinoprotein amine dehydrogenase"/>
    <property type="match status" value="2"/>
</dbReference>
<dbReference type="InterPro" id="IPR000719">
    <property type="entry name" value="Prot_kinase_dom"/>
</dbReference>
<evidence type="ECO:0000256" key="6">
    <source>
        <dbReference type="PROSITE-ProRule" id="PRU00221"/>
    </source>
</evidence>
<feature type="repeat" description="WD" evidence="6">
    <location>
        <begin position="578"/>
        <end position="611"/>
    </location>
</feature>
<dbReference type="PROSITE" id="PS00107">
    <property type="entry name" value="PROTEIN_KINASE_ATP"/>
    <property type="match status" value="1"/>
</dbReference>
<keyword evidence="5 7" id="KW-0067">ATP-binding</keyword>
<evidence type="ECO:0000256" key="2">
    <source>
        <dbReference type="ARBA" id="ARBA00022679"/>
    </source>
</evidence>
<evidence type="ECO:0000259" key="9">
    <source>
        <dbReference type="PROSITE" id="PS50011"/>
    </source>
</evidence>
<dbReference type="EMBL" id="BSRI01000002">
    <property type="protein sequence ID" value="GLV60344.1"/>
    <property type="molecule type" value="Genomic_DNA"/>
</dbReference>
<name>A0ABQ6G377_9CHLR</name>
<dbReference type="SUPFAM" id="SSF56112">
    <property type="entry name" value="Protein kinase-like (PK-like)"/>
    <property type="match status" value="1"/>
</dbReference>
<proteinExistence type="predicted"/>
<dbReference type="Pfam" id="PF00069">
    <property type="entry name" value="Pkinase"/>
    <property type="match status" value="1"/>
</dbReference>
<dbReference type="CDD" id="cd14014">
    <property type="entry name" value="STKc_PknB_like"/>
    <property type="match status" value="1"/>
</dbReference>
<dbReference type="PROSITE" id="PS50082">
    <property type="entry name" value="WD_REPEATS_2"/>
    <property type="match status" value="2"/>
</dbReference>
<dbReference type="SUPFAM" id="SSF50998">
    <property type="entry name" value="Quinoprotein alcohol dehydrogenase-like"/>
    <property type="match status" value="1"/>
</dbReference>
<evidence type="ECO:0000256" key="3">
    <source>
        <dbReference type="ARBA" id="ARBA00022741"/>
    </source>
</evidence>
<reference evidence="10 11" key="1">
    <citation type="submission" date="2023-02" db="EMBL/GenBank/DDBJ databases">
        <title>Dictyobacter halimunensis sp. nov., a new member of the class Ktedonobacteria from forest soil in a geothermal area.</title>
        <authorList>
            <person name="Rachmania M.K."/>
            <person name="Ningsih F."/>
            <person name="Sakai Y."/>
            <person name="Yabe S."/>
            <person name="Yokota A."/>
            <person name="Sjamsuridzal W."/>
        </authorList>
    </citation>
    <scope>NUCLEOTIDE SEQUENCE [LARGE SCALE GENOMIC DNA]</scope>
    <source>
        <strain evidence="10 11">S3.2.2.5</strain>
    </source>
</reference>
<keyword evidence="11" id="KW-1185">Reference proteome</keyword>
<evidence type="ECO:0000256" key="5">
    <source>
        <dbReference type="ARBA" id="ARBA00022840"/>
    </source>
</evidence>
<feature type="compositionally biased region" description="Low complexity" evidence="8">
    <location>
        <begin position="399"/>
        <end position="410"/>
    </location>
</feature>
<keyword evidence="3 7" id="KW-0547">Nucleotide-binding</keyword>
<feature type="repeat" description="WD" evidence="6">
    <location>
        <begin position="705"/>
        <end position="740"/>
    </location>
</feature>
<organism evidence="10 11">
    <name type="scientific">Dictyobacter halimunensis</name>
    <dbReference type="NCBI Taxonomy" id="3026934"/>
    <lineage>
        <taxon>Bacteria</taxon>
        <taxon>Bacillati</taxon>
        <taxon>Chloroflexota</taxon>
        <taxon>Ktedonobacteria</taxon>
        <taxon>Ktedonobacterales</taxon>
        <taxon>Dictyobacteraceae</taxon>
        <taxon>Dictyobacter</taxon>
    </lineage>
</organism>
<sequence>MSGAQQENLVGRYLGNYRLVQLLGSGGFAQVYLGIHRHLETPAAIKVLHTQVKDQEGQSFLQEARMIARLQHPHIVRILEFNVEDEMPYLVMQYSANGTLRQRFAGEQAVPLERCLPYLKQVASALQYAHDHRVIHRDVKPENMLLDEKGDVFLSDFGIATQARSSRSVTVSEVIGTVRYMAPEQLRGKPRPASDQYALAIIAYEWLCGQLPFQGKEYLAIARQHLTVPPPSLREHGIAIPVSIEQVILTALAKDPHQRYGQVQDFAEALEEALRSGRYLAPDSDRWQRRDQAPLLSSRIGVGADTTVLFPSQSYRTVPVSQMSPESLTEAPTDRIASMPTRGVAPLTGTPPPNTPGKRVSRRSMLLGAAGLIALGGAGLAWRELAPNLDASGSHPRHSAPTTTSSLPQTTPDPAPITPRATLLYTYQSQAMAISAVSWSPDGRYIVSSSSAGTVNKQVLEDNIQVWEARTGKLSWKASMGSPVIAAAWAPDGHAIVVEGEVLADNVLDLTTLLSVDTGQAISHEDHGTAVDANGNNMIGDAYCVTWSADGKHLLIGYRGEVGIWTGVADDWPVLYPVGDKQKQITSVAWSPDGKYIIGGVNSGYVYQWNVGVPLKIASTYQMNLPNVLAVACSSDSQYIAAANVVAVQIWDSQGGLNYQKSYLTYAAPIAWSPDGRYIASAHSDPADFSIAIWDARTGKLVSKCGGHTAAITSLAWSKRGDMLASGSQDKTVRVWQFQA</sequence>
<dbReference type="Gene3D" id="1.10.510.10">
    <property type="entry name" value="Transferase(Phosphotransferase) domain 1"/>
    <property type="match status" value="1"/>
</dbReference>
<keyword evidence="4" id="KW-0418">Kinase</keyword>
<keyword evidence="6" id="KW-0853">WD repeat</keyword>
<dbReference type="PROSITE" id="PS50011">
    <property type="entry name" value="PROTEIN_KINASE_DOM"/>
    <property type="match status" value="1"/>
</dbReference>
<dbReference type="RefSeq" id="WP_338257387.1">
    <property type="nucleotide sequence ID" value="NZ_BSRI01000002.1"/>
</dbReference>
<accession>A0ABQ6G377</accession>
<gene>
    <name evidence="10" type="ORF">KDH_71640</name>
</gene>
<dbReference type="SMART" id="SM00320">
    <property type="entry name" value="WD40"/>
    <property type="match status" value="6"/>
</dbReference>
<keyword evidence="2" id="KW-0808">Transferase</keyword>
<dbReference type="InterPro" id="IPR015943">
    <property type="entry name" value="WD40/YVTN_repeat-like_dom_sf"/>
</dbReference>
<dbReference type="PANTHER" id="PTHR43289:SF6">
    <property type="entry name" value="SERINE_THREONINE-PROTEIN KINASE NEKL-3"/>
    <property type="match status" value="1"/>
</dbReference>
<dbReference type="Pfam" id="PF00400">
    <property type="entry name" value="WD40"/>
    <property type="match status" value="4"/>
</dbReference>
<evidence type="ECO:0000256" key="4">
    <source>
        <dbReference type="ARBA" id="ARBA00022777"/>
    </source>
</evidence>
<feature type="region of interest" description="Disordered" evidence="8">
    <location>
        <begin position="340"/>
        <end position="359"/>
    </location>
</feature>
<dbReference type="Proteomes" id="UP001344906">
    <property type="component" value="Unassembled WGS sequence"/>
</dbReference>
<dbReference type="InterPro" id="IPR008271">
    <property type="entry name" value="Ser/Thr_kinase_AS"/>
</dbReference>
<feature type="binding site" evidence="7">
    <location>
        <position position="46"/>
    </location>
    <ligand>
        <name>ATP</name>
        <dbReference type="ChEBI" id="CHEBI:30616"/>
    </ligand>
</feature>
<dbReference type="InterPro" id="IPR011009">
    <property type="entry name" value="Kinase-like_dom_sf"/>
</dbReference>
<evidence type="ECO:0000256" key="8">
    <source>
        <dbReference type="SAM" id="MobiDB-lite"/>
    </source>
</evidence>
<evidence type="ECO:0000313" key="10">
    <source>
        <dbReference type="EMBL" id="GLV60344.1"/>
    </source>
</evidence>
<evidence type="ECO:0000256" key="1">
    <source>
        <dbReference type="ARBA" id="ARBA00012513"/>
    </source>
</evidence>
<evidence type="ECO:0000256" key="7">
    <source>
        <dbReference type="PROSITE-ProRule" id="PRU10141"/>
    </source>
</evidence>
<feature type="region of interest" description="Disordered" evidence="8">
    <location>
        <begin position="391"/>
        <end position="418"/>
    </location>
</feature>
<comment type="caution">
    <text evidence="10">The sequence shown here is derived from an EMBL/GenBank/DDBJ whole genome shotgun (WGS) entry which is preliminary data.</text>
</comment>
<dbReference type="PANTHER" id="PTHR43289">
    <property type="entry name" value="MITOGEN-ACTIVATED PROTEIN KINASE KINASE KINASE 20-RELATED"/>
    <property type="match status" value="1"/>
</dbReference>
<protein>
    <recommendedName>
        <fullName evidence="1">non-specific serine/threonine protein kinase</fullName>
        <ecNumber evidence="1">2.7.11.1</ecNumber>
    </recommendedName>
</protein>